<organism evidence="2">
    <name type="scientific">gut metagenome</name>
    <dbReference type="NCBI Taxonomy" id="749906"/>
    <lineage>
        <taxon>unclassified sequences</taxon>
        <taxon>metagenomes</taxon>
        <taxon>organismal metagenomes</taxon>
    </lineage>
</organism>
<comment type="caution">
    <text evidence="2">The sequence shown here is derived from an EMBL/GenBank/DDBJ whole genome shotgun (WGS) entry which is preliminary data.</text>
</comment>
<dbReference type="AlphaFoldDB" id="J9GKY4"/>
<sequence length="62" mass="6630">MQSIIGNSSRLCSGRPARRRQASLNGPSTAEKKGEPPGVRALSFLLRAGLRPAKVELTSAWP</sequence>
<name>J9GKY4_9ZZZZ</name>
<protein>
    <submittedName>
        <fullName evidence="2">Uncharacterized protein</fullName>
    </submittedName>
</protein>
<proteinExistence type="predicted"/>
<feature type="compositionally biased region" description="Polar residues" evidence="1">
    <location>
        <begin position="1"/>
        <end position="11"/>
    </location>
</feature>
<feature type="region of interest" description="Disordered" evidence="1">
    <location>
        <begin position="1"/>
        <end position="38"/>
    </location>
</feature>
<evidence type="ECO:0000313" key="2">
    <source>
        <dbReference type="EMBL" id="EJX02808.1"/>
    </source>
</evidence>
<dbReference type="EMBL" id="AMCI01002405">
    <property type="protein sequence ID" value="EJX02808.1"/>
    <property type="molecule type" value="Genomic_DNA"/>
</dbReference>
<reference evidence="2" key="1">
    <citation type="journal article" date="2012" name="PLoS ONE">
        <title>Gene sets for utilization of primary and secondary nutrition supplies in the distal gut of endangered iberian lynx.</title>
        <authorList>
            <person name="Alcaide M."/>
            <person name="Messina E."/>
            <person name="Richter M."/>
            <person name="Bargiela R."/>
            <person name="Peplies J."/>
            <person name="Huws S.A."/>
            <person name="Newbold C.J."/>
            <person name="Golyshin P.N."/>
            <person name="Simon M.A."/>
            <person name="Lopez G."/>
            <person name="Yakimov M.M."/>
            <person name="Ferrer M."/>
        </authorList>
    </citation>
    <scope>NUCLEOTIDE SEQUENCE</scope>
</reference>
<evidence type="ECO:0000256" key="1">
    <source>
        <dbReference type="SAM" id="MobiDB-lite"/>
    </source>
</evidence>
<gene>
    <name evidence="2" type="ORF">EVA_09086</name>
</gene>
<accession>J9GKY4</accession>